<sequence>MSMKRRLLLKLLGGAGMGALATSFAGEANANVAASERNNYSENDRAYWVSILHKMAAPILSNISKQQWRKNMPMEVSPTFDSRDPGVGYLEAFGRLLAGMAPWLALPDDATEEGQLRKKLRDQALLGIQYGVDPKSPDYFTWRGPSSQTLVDAAHLALAFLRAPQALWHPLDQGTKKRVVEEFKLLRNIKPNESNWLLFAAMTETFLYSIGEECAREKIDYAVNKFDQEWYVGDGWYSDGAHFSFDHYNGYVIHCMQVESLRHNISAGGKYKEMYERAYKRMQRYAHHLERMISPEGHYVVVGRSSTYKNAAFQPLATVALENKLPEDISKGQVRAALTTILRHIYIDKTFAPSGWLRMGVVGDKQSNLADYYTNAGSMYVASLSFLPLGLPADDEFWTCAPQPWTSQKCWNAEQFPKDYYVSY</sequence>
<comment type="caution">
    <text evidence="3">The sequence shown here is derived from an EMBL/GenBank/DDBJ whole genome shotgun (WGS) entry which is preliminary data.</text>
</comment>
<dbReference type="PANTHER" id="PTHR35339:SF3">
    <property type="entry name" value="DUF2264 DOMAIN-CONTAINING PROTEIN"/>
    <property type="match status" value="1"/>
</dbReference>
<keyword evidence="1" id="KW-0732">Signal</keyword>
<evidence type="ECO:0000313" key="3">
    <source>
        <dbReference type="EMBL" id="TWI23893.1"/>
    </source>
</evidence>
<feature type="signal peptide" evidence="1">
    <location>
        <begin position="1"/>
        <end position="25"/>
    </location>
</feature>
<feature type="domain" description="DUF2264" evidence="2">
    <location>
        <begin position="44"/>
        <end position="405"/>
    </location>
</feature>
<name>A0A562MVG0_9SPHI</name>
<dbReference type="PANTHER" id="PTHR35339">
    <property type="entry name" value="LINALOOL DEHYDRATASE_ISOMERASE DOMAIN-CONTAINING PROTEIN"/>
    <property type="match status" value="1"/>
</dbReference>
<gene>
    <name evidence="3" type="ORF">IQ31_00909</name>
</gene>
<proteinExistence type="predicted"/>
<dbReference type="AlphaFoldDB" id="A0A562MVG0"/>
<dbReference type="InterPro" id="IPR049349">
    <property type="entry name" value="DUF2264_N"/>
</dbReference>
<reference evidence="3 4" key="1">
    <citation type="journal article" date="2015" name="Stand. Genomic Sci.">
        <title>Genomic Encyclopedia of Bacterial and Archaeal Type Strains, Phase III: the genomes of soil and plant-associated and newly described type strains.</title>
        <authorList>
            <person name="Whitman W.B."/>
            <person name="Woyke T."/>
            <person name="Klenk H.P."/>
            <person name="Zhou Y."/>
            <person name="Lilburn T.G."/>
            <person name="Beck B.J."/>
            <person name="De Vos P."/>
            <person name="Vandamme P."/>
            <person name="Eisen J.A."/>
            <person name="Garrity G."/>
            <person name="Hugenholtz P."/>
            <person name="Kyrpides N.C."/>
        </authorList>
    </citation>
    <scope>NUCLEOTIDE SEQUENCE [LARGE SCALE GENOMIC DNA]</scope>
    <source>
        <strain evidence="3 4">CGMCC 1.6855</strain>
    </source>
</reference>
<protein>
    <submittedName>
        <fullName evidence="3">Uncharacterized protein DUF2264</fullName>
    </submittedName>
</protein>
<evidence type="ECO:0000259" key="2">
    <source>
        <dbReference type="Pfam" id="PF10022"/>
    </source>
</evidence>
<dbReference type="Pfam" id="PF10022">
    <property type="entry name" value="DUF2264"/>
    <property type="match status" value="1"/>
</dbReference>
<dbReference type="InterPro" id="IPR006311">
    <property type="entry name" value="TAT_signal"/>
</dbReference>
<evidence type="ECO:0000256" key="1">
    <source>
        <dbReference type="SAM" id="SignalP"/>
    </source>
</evidence>
<dbReference type="InterPro" id="IPR016624">
    <property type="entry name" value="UCP014753"/>
</dbReference>
<organism evidence="3 4">
    <name type="scientific">Sphingobacterium siyangense</name>
    <dbReference type="NCBI Taxonomy" id="459529"/>
    <lineage>
        <taxon>Bacteria</taxon>
        <taxon>Pseudomonadati</taxon>
        <taxon>Bacteroidota</taxon>
        <taxon>Sphingobacteriia</taxon>
        <taxon>Sphingobacteriales</taxon>
        <taxon>Sphingobacteriaceae</taxon>
        <taxon>Sphingobacterium</taxon>
    </lineage>
</organism>
<dbReference type="Proteomes" id="UP000315908">
    <property type="component" value="Unassembled WGS sequence"/>
</dbReference>
<dbReference type="PROSITE" id="PS51318">
    <property type="entry name" value="TAT"/>
    <property type="match status" value="1"/>
</dbReference>
<feature type="chain" id="PRO_5021801838" evidence="1">
    <location>
        <begin position="26"/>
        <end position="424"/>
    </location>
</feature>
<dbReference type="EMBL" id="VLKR01000003">
    <property type="protein sequence ID" value="TWI23893.1"/>
    <property type="molecule type" value="Genomic_DNA"/>
</dbReference>
<accession>A0A562MVG0</accession>
<evidence type="ECO:0000313" key="4">
    <source>
        <dbReference type="Proteomes" id="UP000315908"/>
    </source>
</evidence>
<dbReference type="PIRSF" id="PIRSF014753">
    <property type="entry name" value="UCP014753"/>
    <property type="match status" value="1"/>
</dbReference>